<dbReference type="EMBL" id="JACAZF010000004">
    <property type="protein sequence ID" value="KAF7306754.1"/>
    <property type="molecule type" value="Genomic_DNA"/>
</dbReference>
<feature type="chain" id="PRO_5034393988" evidence="3">
    <location>
        <begin position="21"/>
        <end position="606"/>
    </location>
</feature>
<dbReference type="OrthoDB" id="6105938at2759"/>
<feature type="compositionally biased region" description="Polar residues" evidence="2">
    <location>
        <begin position="455"/>
        <end position="479"/>
    </location>
</feature>
<dbReference type="Proteomes" id="UP000636479">
    <property type="component" value="Unassembled WGS sequence"/>
</dbReference>
<keyword evidence="1" id="KW-0175">Coiled coil</keyword>
<organism evidence="4 5">
    <name type="scientific">Mycena indigotica</name>
    <dbReference type="NCBI Taxonomy" id="2126181"/>
    <lineage>
        <taxon>Eukaryota</taxon>
        <taxon>Fungi</taxon>
        <taxon>Dikarya</taxon>
        <taxon>Basidiomycota</taxon>
        <taxon>Agaricomycotina</taxon>
        <taxon>Agaricomycetes</taxon>
        <taxon>Agaricomycetidae</taxon>
        <taxon>Agaricales</taxon>
        <taxon>Marasmiineae</taxon>
        <taxon>Mycenaceae</taxon>
        <taxon>Mycena</taxon>
    </lineage>
</organism>
<evidence type="ECO:0000313" key="4">
    <source>
        <dbReference type="EMBL" id="KAF7306754.1"/>
    </source>
</evidence>
<evidence type="ECO:0000313" key="5">
    <source>
        <dbReference type="Proteomes" id="UP000636479"/>
    </source>
</evidence>
<proteinExistence type="predicted"/>
<feature type="compositionally biased region" description="Pro residues" evidence="2">
    <location>
        <begin position="238"/>
        <end position="247"/>
    </location>
</feature>
<feature type="compositionally biased region" description="Low complexity" evidence="2">
    <location>
        <begin position="351"/>
        <end position="382"/>
    </location>
</feature>
<gene>
    <name evidence="4" type="ORF">MIND_00467100</name>
</gene>
<feature type="coiled-coil region" evidence="1">
    <location>
        <begin position="121"/>
        <end position="169"/>
    </location>
</feature>
<comment type="caution">
    <text evidence="4">The sequence shown here is derived from an EMBL/GenBank/DDBJ whole genome shotgun (WGS) entry which is preliminary data.</text>
</comment>
<keyword evidence="5" id="KW-1185">Reference proteome</keyword>
<dbReference type="AlphaFoldDB" id="A0A8H6SWP8"/>
<protein>
    <submittedName>
        <fullName evidence="4">RING-type domain-containing protein</fullName>
    </submittedName>
</protein>
<evidence type="ECO:0000256" key="1">
    <source>
        <dbReference type="SAM" id="Coils"/>
    </source>
</evidence>
<sequence length="606" mass="66891">MPPLLSTLPLIVMFVWKATPNQNHTQSPAVIYSASIVFIMWSLQTARFAVDHSYESEQSDFTLNVLNQILLNVERQELADEVDLWLNGQSEDNHAPLRKARSAFSAYNRLLHRKHQDRETIRDYQARLRRKDDENRQATVDNSELTAKVSRLSQEITQLQSQIEPLRSELAKYERPTHNPLPAPPQPVDFNRYPAFARGAAESAEGFAASYLSTNRANLFPTKSSSSKRKGKARQIDTPPPSPPEPFSPGQQLQFGRSANVIIPGASPSQRVIPSPDIIPNHAYVTPLPASAYVNGYSTGYNQGYSAANTNSTFMPNYHTSSSVHQLPNHFSEPDELDVAMGGLQLQGVPAASAAIAPSRRPAPESAPASRSTTRSARRQAQPSLNSERSVEVASSRPSAPRRTTVQVDNQLHSTQQPHIYAQPPIYAPPPEPVATLPAALPTAWQQLQHRHNPNRQSYSSWGTIDSNASNSPARTSNSLSDLGSLRNFPYGVRTTEDILDRGLVSTPGADDTYPLGFTGPTPQPRRAPSSLMNPTYHYSTTLETLPRSFSQQPEEEFGLMSAPNSMDNALGLELGLEPQEYTINAPTPRVQMGPFVNSWDLNNTH</sequence>
<evidence type="ECO:0000256" key="3">
    <source>
        <dbReference type="SAM" id="SignalP"/>
    </source>
</evidence>
<feature type="region of interest" description="Disordered" evidence="2">
    <location>
        <begin position="219"/>
        <end position="252"/>
    </location>
</feature>
<feature type="region of interest" description="Disordered" evidence="2">
    <location>
        <begin position="511"/>
        <end position="531"/>
    </location>
</feature>
<feature type="region of interest" description="Disordered" evidence="2">
    <location>
        <begin position="448"/>
        <end position="479"/>
    </location>
</feature>
<accession>A0A8H6SWP8</accession>
<name>A0A8H6SWP8_9AGAR</name>
<keyword evidence="3" id="KW-0732">Signal</keyword>
<feature type="signal peptide" evidence="3">
    <location>
        <begin position="1"/>
        <end position="20"/>
    </location>
</feature>
<evidence type="ECO:0000256" key="2">
    <source>
        <dbReference type="SAM" id="MobiDB-lite"/>
    </source>
</evidence>
<dbReference type="RefSeq" id="XP_037221773.1">
    <property type="nucleotide sequence ID" value="XM_037361481.1"/>
</dbReference>
<feature type="region of interest" description="Disordered" evidence="2">
    <location>
        <begin position="351"/>
        <end position="404"/>
    </location>
</feature>
<reference evidence="4" key="1">
    <citation type="submission" date="2020-05" db="EMBL/GenBank/DDBJ databases">
        <title>Mycena genomes resolve the evolution of fungal bioluminescence.</title>
        <authorList>
            <person name="Tsai I.J."/>
        </authorList>
    </citation>
    <scope>NUCLEOTIDE SEQUENCE</scope>
    <source>
        <strain evidence="4">171206Taipei</strain>
    </source>
</reference>
<dbReference type="GeneID" id="59343997"/>